<name>A0A174FFL9_9CLOT</name>
<evidence type="ECO:0000313" key="3">
    <source>
        <dbReference type="Proteomes" id="UP000092714"/>
    </source>
</evidence>
<keyword evidence="1" id="KW-0472">Membrane</keyword>
<dbReference type="GeneID" id="42775104"/>
<dbReference type="eggNOG" id="COG5263">
    <property type="taxonomic scope" value="Bacteria"/>
</dbReference>
<keyword evidence="1" id="KW-0812">Transmembrane</keyword>
<protein>
    <recommendedName>
        <fullName evidence="4">KWG Leptospira</fullName>
    </recommendedName>
</protein>
<dbReference type="RefSeq" id="WP_027097269.1">
    <property type="nucleotide sequence ID" value="NZ_CABHIH010000002.1"/>
</dbReference>
<evidence type="ECO:0000313" key="2">
    <source>
        <dbReference type="EMBL" id="OBY11750.1"/>
    </source>
</evidence>
<dbReference type="PANTHER" id="PTHR37841">
    <property type="entry name" value="GLR2918 PROTEIN"/>
    <property type="match status" value="1"/>
</dbReference>
<dbReference type="Proteomes" id="UP000092714">
    <property type="component" value="Unassembled WGS sequence"/>
</dbReference>
<dbReference type="PANTHER" id="PTHR37841:SF1">
    <property type="entry name" value="DUF3298 DOMAIN-CONTAINING PROTEIN"/>
    <property type="match status" value="1"/>
</dbReference>
<organism evidence="2 3">
    <name type="scientific">Clostridium paraputrificum</name>
    <dbReference type="NCBI Taxonomy" id="29363"/>
    <lineage>
        <taxon>Bacteria</taxon>
        <taxon>Bacillati</taxon>
        <taxon>Bacillota</taxon>
        <taxon>Clostridia</taxon>
        <taxon>Eubacteriales</taxon>
        <taxon>Clostridiaceae</taxon>
        <taxon>Clostridium</taxon>
    </lineage>
</organism>
<dbReference type="AlphaFoldDB" id="A0A174FFL9"/>
<dbReference type="OrthoDB" id="210273at2"/>
<proteinExistence type="predicted"/>
<comment type="caution">
    <text evidence="2">The sequence shown here is derived from an EMBL/GenBank/DDBJ whole genome shotgun (WGS) entry which is preliminary data.</text>
</comment>
<keyword evidence="3" id="KW-1185">Reference proteome</keyword>
<evidence type="ECO:0008006" key="4">
    <source>
        <dbReference type="Google" id="ProtNLM"/>
    </source>
</evidence>
<dbReference type="InterPro" id="IPR032774">
    <property type="entry name" value="WG_beta_rep"/>
</dbReference>
<gene>
    <name evidence="2" type="ORF">CP373A1_05025</name>
</gene>
<dbReference type="EMBL" id="MAPZ01000011">
    <property type="protein sequence ID" value="OBY11750.1"/>
    <property type="molecule type" value="Genomic_DNA"/>
</dbReference>
<reference evidence="2 3" key="1">
    <citation type="submission" date="2016-06" db="EMBL/GenBank/DDBJ databases">
        <authorList>
            <person name="Kjaerup R.B."/>
            <person name="Dalgaard T.S."/>
            <person name="Juul-Madsen H.R."/>
        </authorList>
    </citation>
    <scope>NUCLEOTIDE SEQUENCE [LARGE SCALE GENOMIC DNA]</scope>
    <source>
        <strain evidence="2 3">373-A1</strain>
    </source>
</reference>
<sequence>MKRKNEVIVFSIIVVLIISIIGVFTTIGIRLSKDSSISLPDFNKILSWFSSEEEEEEEVYVEIEEVVLKYEDVKYYPYQAENKKWGYVDENMNVVIEAKFDNATIFSEGIGLVEKDNRYRYISKDGNYIFDNAYYYARPFCGGYAMAEENGKSVLIDYDGEKICEIDEDIYVSNFVDGIATYKKRNKYGYIDARGNILVKAKYEYCEDFINGVAIVKDKDNYYLIGKNGKKLVNSGFDYIRSYENKYFLCSDDENYYLIDNTGKKINLPIDERDIIRYQKDGVIFRSGNNKCGFMDYEGNIVFEAEVDFVNKVINGISYGEIYNGSKYEIVCIDNKGNIIANYTELGYTDVNEWYGEINVLSSNEHEYLVGKMGNKIEDLNEVIVQFYGDFIILSKSDNTNTKVYSQKGKLLLELDDRYYINNTDLYGDDYEENILLLRNDKDENVTINIHGKIAK</sequence>
<accession>A0A174FFL9</accession>
<evidence type="ECO:0000256" key="1">
    <source>
        <dbReference type="SAM" id="Phobius"/>
    </source>
</evidence>
<dbReference type="Pfam" id="PF14903">
    <property type="entry name" value="WG_beta_rep"/>
    <property type="match status" value="2"/>
</dbReference>
<feature type="transmembrane region" description="Helical" evidence="1">
    <location>
        <begin position="7"/>
        <end position="29"/>
    </location>
</feature>
<keyword evidence="1" id="KW-1133">Transmembrane helix</keyword>